<name>Q8EVJ5_MALP2</name>
<dbReference type="InParanoid" id="Q8EVJ5"/>
<protein>
    <submittedName>
        <fullName evidence="1">Uncharacterized protein</fullName>
    </submittedName>
</protein>
<gene>
    <name evidence="1" type="ordered locus">MYPE5690</name>
</gene>
<evidence type="ECO:0000313" key="2">
    <source>
        <dbReference type="Proteomes" id="UP000002522"/>
    </source>
</evidence>
<proteinExistence type="predicted"/>
<evidence type="ECO:0000313" key="1">
    <source>
        <dbReference type="EMBL" id="BAC44359.1"/>
    </source>
</evidence>
<dbReference type="STRING" id="272633.gene:10731686"/>
<accession>Q8EVJ5</accession>
<dbReference type="HOGENOM" id="CLU_2585939_0_0_14"/>
<reference evidence="1 2" key="1">
    <citation type="journal article" date="2002" name="Nucleic Acids Res.">
        <title>The complete genomic sequence of Mycoplasma penetrans, an intracellular bacterial pathogen in humans.</title>
        <authorList>
            <person name="Sasaki Y."/>
            <person name="Ishikawa J."/>
            <person name="Yamashita A."/>
            <person name="Oshima K."/>
            <person name="Kenri T."/>
            <person name="Furuya K."/>
            <person name="Yoshino C."/>
            <person name="Horino A."/>
            <person name="Shiba T."/>
            <person name="Sasaki T."/>
            <person name="Hattori M."/>
        </authorList>
    </citation>
    <scope>NUCLEOTIDE SEQUENCE [LARGE SCALE GENOMIC DNA]</scope>
    <source>
        <strain evidence="1 2">HF-2</strain>
    </source>
</reference>
<keyword evidence="2" id="KW-1185">Reference proteome</keyword>
<dbReference type="Proteomes" id="UP000002522">
    <property type="component" value="Chromosome"/>
</dbReference>
<organism evidence="1 2">
    <name type="scientific">Malacoplasma penetrans (strain HF-2)</name>
    <name type="common">Mycoplasma penetrans</name>
    <dbReference type="NCBI Taxonomy" id="272633"/>
    <lineage>
        <taxon>Bacteria</taxon>
        <taxon>Bacillati</taxon>
        <taxon>Mycoplasmatota</taxon>
        <taxon>Mycoplasmoidales</taxon>
        <taxon>Mycoplasmoidaceae</taxon>
        <taxon>Malacoplasma</taxon>
    </lineage>
</organism>
<dbReference type="AlphaFoldDB" id="Q8EVJ5"/>
<sequence length="80" mass="9865">MTKRKIQKMKFYYFINFVNRLFKISNINKLAFTESIKKKFIRVKQLFIKQIYKMTFFQLAKDFYNNSVNTKMEVNYGPKQ</sequence>
<dbReference type="EMBL" id="BA000026">
    <property type="protein sequence ID" value="BAC44359.1"/>
    <property type="molecule type" value="Genomic_DNA"/>
</dbReference>
<dbReference type="KEGG" id="mpe:MYPE5690"/>